<dbReference type="InterPro" id="IPR057358">
    <property type="entry name" value="UBL_ZFAND1-like"/>
</dbReference>
<organism evidence="6 7">
    <name type="scientific">Bifiguratus adelaidae</name>
    <dbReference type="NCBI Taxonomy" id="1938954"/>
    <lineage>
        <taxon>Eukaryota</taxon>
        <taxon>Fungi</taxon>
        <taxon>Fungi incertae sedis</taxon>
        <taxon>Mucoromycota</taxon>
        <taxon>Mucoromycotina</taxon>
        <taxon>Endogonomycetes</taxon>
        <taxon>Endogonales</taxon>
        <taxon>Endogonales incertae sedis</taxon>
        <taxon>Bifiguratus</taxon>
    </lineage>
</organism>
<evidence type="ECO:0000256" key="2">
    <source>
        <dbReference type="ARBA" id="ARBA00022771"/>
    </source>
</evidence>
<dbReference type="OrthoDB" id="431929at2759"/>
<evidence type="ECO:0000256" key="3">
    <source>
        <dbReference type="ARBA" id="ARBA00022833"/>
    </source>
</evidence>
<dbReference type="EMBL" id="MVBO01000009">
    <property type="protein sequence ID" value="OZJ05867.1"/>
    <property type="molecule type" value="Genomic_DNA"/>
</dbReference>
<dbReference type="InterPro" id="IPR035896">
    <property type="entry name" value="AN1-like_Znf"/>
</dbReference>
<keyword evidence="2 4" id="KW-0863">Zinc-finger</keyword>
<dbReference type="PANTHER" id="PTHR14677">
    <property type="entry name" value="ARSENITE INDUCUBLE RNA ASSOCIATED PROTEIN AIP-1-RELATED"/>
    <property type="match status" value="1"/>
</dbReference>
<protein>
    <recommendedName>
        <fullName evidence="5">AN1-type domain-containing protein</fullName>
    </recommendedName>
</protein>
<dbReference type="SMART" id="SM00154">
    <property type="entry name" value="ZnF_AN1"/>
    <property type="match status" value="2"/>
</dbReference>
<dbReference type="Gene3D" id="4.10.1110.10">
    <property type="entry name" value="AN1-like Zinc finger"/>
    <property type="match status" value="2"/>
</dbReference>
<keyword evidence="1" id="KW-0479">Metal-binding</keyword>
<keyword evidence="3" id="KW-0862">Zinc</keyword>
<dbReference type="SUPFAM" id="SSF118310">
    <property type="entry name" value="AN1-like Zinc finger"/>
    <property type="match status" value="2"/>
</dbReference>
<evidence type="ECO:0000313" key="7">
    <source>
        <dbReference type="Proteomes" id="UP000242875"/>
    </source>
</evidence>
<accession>A0A261Y5I4</accession>
<dbReference type="Pfam" id="PF25327">
    <property type="entry name" value="UBL_ZFAND1"/>
    <property type="match status" value="1"/>
</dbReference>
<dbReference type="PANTHER" id="PTHR14677:SF40">
    <property type="entry name" value="CDC48-ASSOCIATED UBIQUITIN-LIKE_ZINC FINGER PROTEIN 1"/>
    <property type="match status" value="1"/>
</dbReference>
<keyword evidence="7" id="KW-1185">Reference proteome</keyword>
<dbReference type="GO" id="GO:0005737">
    <property type="term" value="C:cytoplasm"/>
    <property type="evidence" value="ECO:0007669"/>
    <property type="project" value="TreeGrafter"/>
</dbReference>
<feature type="domain" description="AN1-type" evidence="5">
    <location>
        <begin position="3"/>
        <end position="51"/>
    </location>
</feature>
<dbReference type="Proteomes" id="UP000242875">
    <property type="component" value="Unassembled WGS sequence"/>
</dbReference>
<dbReference type="AlphaFoldDB" id="A0A261Y5I4"/>
<feature type="domain" description="AN1-type" evidence="5">
    <location>
        <begin position="97"/>
        <end position="147"/>
    </location>
</feature>
<evidence type="ECO:0000256" key="4">
    <source>
        <dbReference type="PROSITE-ProRule" id="PRU00449"/>
    </source>
</evidence>
<reference evidence="6 7" key="1">
    <citation type="journal article" date="2017" name="Mycologia">
        <title>Bifiguratus adelaidae, gen. et sp. nov., a new member of Mucoromycotina in endophytic and soil-dwelling habitats.</title>
        <authorList>
            <person name="Torres-Cruz T.J."/>
            <person name="Billingsley Tobias T.L."/>
            <person name="Almatruk M."/>
            <person name="Hesse C."/>
            <person name="Kuske C.R."/>
            <person name="Desiro A."/>
            <person name="Benucci G.M."/>
            <person name="Bonito G."/>
            <person name="Stajich J.E."/>
            <person name="Dunlap C."/>
            <person name="Arnold A.E."/>
            <person name="Porras-Alfaro A."/>
        </authorList>
    </citation>
    <scope>NUCLEOTIDE SEQUENCE [LARGE SCALE GENOMIC DNA]</scope>
    <source>
        <strain evidence="6 7">AZ0501</strain>
    </source>
</reference>
<gene>
    <name evidence="6" type="ORF">BZG36_00933</name>
</gene>
<name>A0A261Y5I4_9FUNG</name>
<evidence type="ECO:0000313" key="6">
    <source>
        <dbReference type="EMBL" id="OZJ05867.1"/>
    </source>
</evidence>
<dbReference type="Pfam" id="PF01428">
    <property type="entry name" value="zf-AN1"/>
    <property type="match status" value="2"/>
</dbReference>
<evidence type="ECO:0000256" key="1">
    <source>
        <dbReference type="ARBA" id="ARBA00022723"/>
    </source>
</evidence>
<dbReference type="GO" id="GO:0008270">
    <property type="term" value="F:zinc ion binding"/>
    <property type="evidence" value="ECO:0007669"/>
    <property type="project" value="UniProtKB-KW"/>
</dbReference>
<proteinExistence type="predicted"/>
<evidence type="ECO:0000259" key="5">
    <source>
        <dbReference type="PROSITE" id="PS51039"/>
    </source>
</evidence>
<sequence length="334" mass="37414">MELDIGAHCERQDCKALDFLPFKCPYCHLSFCLDHRLPSDHYCAFSEQAKRSVVRCDQCGNILLHNHKDGLSNDQLLKYHQQSGCKAHVWAPSSHKRVDVKPCQQPQCGHVDKVVGSILCKGCRRNFCLKHRQPFAHSCPSLNNDPKQQRREQAISLISRTLGKDMSAPQRAGPSTAKPKMTIKEMLEKAKTRAEPTVKPNGTVPEPRTSWFSAVRPGSQTKNVMLLKRHAVGEDKIPLERRVYIQVHFPPESSVPPKAMFFDKTWAVGRVLDKIAEAGKIKNTNNVGGNGERKVLILRIHPDGPELSNSNRVQGILETGDELAIEQRIIGNTG</sequence>
<dbReference type="InterPro" id="IPR000058">
    <property type="entry name" value="Znf_AN1"/>
</dbReference>
<comment type="caution">
    <text evidence="6">The sequence shown here is derived from an EMBL/GenBank/DDBJ whole genome shotgun (WGS) entry which is preliminary data.</text>
</comment>
<dbReference type="PROSITE" id="PS51039">
    <property type="entry name" value="ZF_AN1"/>
    <property type="match status" value="2"/>
</dbReference>